<dbReference type="InterPro" id="IPR009772">
    <property type="entry name" value="CDC123"/>
</dbReference>
<dbReference type="Proteomes" id="UP000224006">
    <property type="component" value="Chromosome I"/>
</dbReference>
<feature type="region of interest" description="Disordered" evidence="2">
    <location>
        <begin position="477"/>
        <end position="560"/>
    </location>
</feature>
<dbReference type="GO" id="GO:0005737">
    <property type="term" value="C:cytoplasm"/>
    <property type="evidence" value="ECO:0007669"/>
    <property type="project" value="TreeGrafter"/>
</dbReference>
<feature type="region of interest" description="Disordered" evidence="2">
    <location>
        <begin position="223"/>
        <end position="270"/>
    </location>
</feature>
<comment type="similarity">
    <text evidence="1">Belongs to the CDC123 family.</text>
</comment>
<keyword evidence="4" id="KW-1185">Reference proteome</keyword>
<dbReference type="EMBL" id="NWUJ01000001">
    <property type="protein sequence ID" value="PFH38718.1"/>
    <property type="molecule type" value="Genomic_DNA"/>
</dbReference>
<evidence type="ECO:0000256" key="2">
    <source>
        <dbReference type="SAM" id="MobiDB-lite"/>
    </source>
</evidence>
<feature type="compositionally biased region" description="Basic and acidic residues" evidence="2">
    <location>
        <begin position="253"/>
        <end position="270"/>
    </location>
</feature>
<protein>
    <submittedName>
        <fullName evidence="3">Uncharacterized protein</fullName>
    </submittedName>
</protein>
<reference evidence="3 4" key="1">
    <citation type="submission" date="2017-09" db="EMBL/GenBank/DDBJ databases">
        <title>Genome sequencing of Besnoitia besnoiti strain Bb-Ger1.</title>
        <authorList>
            <person name="Schares G."/>
            <person name="Venepally P."/>
            <person name="Lorenzi H.A."/>
        </authorList>
    </citation>
    <scope>NUCLEOTIDE SEQUENCE [LARGE SCALE GENOMIC DNA]</scope>
    <source>
        <strain evidence="3 4">Bb-Ger1</strain>
    </source>
</reference>
<feature type="compositionally biased region" description="Basic and acidic residues" evidence="2">
    <location>
        <begin position="816"/>
        <end position="835"/>
    </location>
</feature>
<dbReference type="VEuPathDB" id="ToxoDB:BESB_010600"/>
<feature type="region of interest" description="Disordered" evidence="2">
    <location>
        <begin position="793"/>
        <end position="845"/>
    </location>
</feature>
<sequence>MTSINETVAVAAALSATPAAGAGVASQEESHHHTPKVKVEVPPVASVRLLRSLLSHYKACRFYLDANKKTLLAPSRVRGLHGLAAEKVLTGQSLATRQASRDSAVNQVEGTTCARDDCWCRSLVALKGSLAISLSPGSSVATFQDIYEEAQREAHLLRTGPQDQFTLREGLLSRAVLHCEFEVASGSLEVWPSSEALTDPADEILAQEHRAHVQRKLVESVRPEMEAAAKKAAAGPPEQASEERAAAPAPPQAKRDEAADARRAEHFQAKAADEQRRHFVFASSPDSGKLRSFEEAVKAVLRGPAGRELEGVGVKEPRRSGEAACGSPGYAELLLQQLLFLLWGPADATFTDEVLACRPSVWRSRLAACGACTTVKTMCCGARACREQGCCDCCIRKRIQVKELKTPGVGDAPSGGAASAGEHATGSVLKSNLEARHAEMEQNGLEFFDCTCSRFRSSVIPIVDNEVAGYLDEDSLLLPEDPSAKNRRKGSSEGGGEGEGKAADRLVKYTFAVSQSGESDSDDSWNYEPSSTSSSDDEDDDQTEYAAGGVSPLTPNQLMDLPASAPRRRLHQVAMPGTPTASSDRTHGETSFVGCAEQRGKETKALRGATRGARKSCQRASALNTADSVRHLGKQIDRAIELLGGSCVPFLNSVCPTDAHWMVSGAAFTNRTSAFGAATFSVSTSSSSMAFSCSESWEVLLLLKSSQRVSDTLARPLHGCVDLLLEEPASRSCTMNTHAAARAYDAEPQGRGRADADSRSHATTTWTCECPAHAIRDYSRRHVALPLWTQENASGSVHASPRDSTSAQQPADDGDCATREQHEEKEGSCRVEATGERSGCGSASPRSALNWWQRVTVRDELSLVETKRLEEGMEFRCFVGGGKVLGITQRFLQDYFPFLVKKRQLQEKVRRAIVSFVERVVVGAEGSEGVEGKDTRPPFLRRFVLDVYVQRKKKRDEETTEAEEPSCCFKCWILNVLPWGGKTDSLLFTWEELRTIAYTLGEPEDCAAEAGTGSGGLQAATRDTGTGVEGRMPQLRVIEHQGDADSSLRDGALQLPKELQDIASVAGAGGMQRGGPSLEDLLHDLQAAHSDALRSQKKHAAQAEKKK</sequence>
<feature type="region of interest" description="Disordered" evidence="2">
    <location>
        <begin position="1009"/>
        <end position="1028"/>
    </location>
</feature>
<dbReference type="GeneID" id="40306122"/>
<dbReference type="RefSeq" id="XP_029222727.1">
    <property type="nucleotide sequence ID" value="XM_029359814.1"/>
</dbReference>
<evidence type="ECO:0000313" key="3">
    <source>
        <dbReference type="EMBL" id="PFH38718.1"/>
    </source>
</evidence>
<dbReference type="Pfam" id="PF07065">
    <property type="entry name" value="D123"/>
    <property type="match status" value="1"/>
</dbReference>
<dbReference type="STRING" id="94643.A0A2A9MJJ6"/>
<feature type="compositionally biased region" description="Polar residues" evidence="2">
    <location>
        <begin position="793"/>
        <end position="809"/>
    </location>
</feature>
<dbReference type="PANTHER" id="PTHR15323">
    <property type="entry name" value="D123 PROTEIN"/>
    <property type="match status" value="1"/>
</dbReference>
<feature type="compositionally biased region" description="Low complexity" evidence="2">
    <location>
        <begin position="230"/>
        <end position="239"/>
    </location>
</feature>
<feature type="compositionally biased region" description="Basic and acidic residues" evidence="2">
    <location>
        <begin position="498"/>
        <end position="507"/>
    </location>
</feature>
<evidence type="ECO:0000313" key="4">
    <source>
        <dbReference type="Proteomes" id="UP000224006"/>
    </source>
</evidence>
<evidence type="ECO:0000256" key="1">
    <source>
        <dbReference type="ARBA" id="ARBA00011047"/>
    </source>
</evidence>
<comment type="caution">
    <text evidence="3">The sequence shown here is derived from an EMBL/GenBank/DDBJ whole genome shotgun (WGS) entry which is preliminary data.</text>
</comment>
<dbReference type="KEGG" id="bbes:BESB_010600"/>
<accession>A0A2A9MJJ6</accession>
<dbReference type="PANTHER" id="PTHR15323:SF6">
    <property type="entry name" value="CELL DIVISION CYCLE PROTEIN 123 HOMOLOG"/>
    <property type="match status" value="1"/>
</dbReference>
<name>A0A2A9MJJ6_BESBE</name>
<proteinExistence type="inferred from homology"/>
<organism evidence="3 4">
    <name type="scientific">Besnoitia besnoiti</name>
    <name type="common">Apicomplexan protozoan</name>
    <dbReference type="NCBI Taxonomy" id="94643"/>
    <lineage>
        <taxon>Eukaryota</taxon>
        <taxon>Sar</taxon>
        <taxon>Alveolata</taxon>
        <taxon>Apicomplexa</taxon>
        <taxon>Conoidasida</taxon>
        <taxon>Coccidia</taxon>
        <taxon>Eucoccidiorida</taxon>
        <taxon>Eimeriorina</taxon>
        <taxon>Sarcocystidae</taxon>
        <taxon>Besnoitia</taxon>
    </lineage>
</organism>
<gene>
    <name evidence="3" type="ORF">BESB_010600</name>
</gene>
<dbReference type="OrthoDB" id="360540at2759"/>
<dbReference type="AlphaFoldDB" id="A0A2A9MJJ6"/>